<evidence type="ECO:0000256" key="1">
    <source>
        <dbReference type="ARBA" id="ARBA00001974"/>
    </source>
</evidence>
<name>A0A3L7K2H5_9BACI</name>
<evidence type="ECO:0000313" key="5">
    <source>
        <dbReference type="EMBL" id="RLQ94892.1"/>
    </source>
</evidence>
<dbReference type="PRINTS" id="PR00420">
    <property type="entry name" value="RNGMNOXGNASE"/>
</dbReference>
<evidence type="ECO:0000256" key="3">
    <source>
        <dbReference type="ARBA" id="ARBA00022827"/>
    </source>
</evidence>
<dbReference type="AlphaFoldDB" id="A0A3L7K2H5"/>
<evidence type="ECO:0000313" key="6">
    <source>
        <dbReference type="Proteomes" id="UP000276770"/>
    </source>
</evidence>
<protein>
    <recommendedName>
        <fullName evidence="4">FAD-binding domain-containing protein</fullName>
    </recommendedName>
</protein>
<organism evidence="5 6">
    <name type="scientific">Falsibacillus albus</name>
    <dbReference type="NCBI Taxonomy" id="2478915"/>
    <lineage>
        <taxon>Bacteria</taxon>
        <taxon>Bacillati</taxon>
        <taxon>Bacillota</taxon>
        <taxon>Bacilli</taxon>
        <taxon>Bacillales</taxon>
        <taxon>Bacillaceae</taxon>
        <taxon>Falsibacillus</taxon>
    </lineage>
</organism>
<dbReference type="Gene3D" id="3.40.30.120">
    <property type="match status" value="1"/>
</dbReference>
<dbReference type="PANTHER" id="PTHR43004">
    <property type="entry name" value="TRK SYSTEM POTASSIUM UPTAKE PROTEIN"/>
    <property type="match status" value="1"/>
</dbReference>
<keyword evidence="2" id="KW-0285">Flavoprotein</keyword>
<dbReference type="GO" id="GO:0016709">
    <property type="term" value="F:oxidoreductase activity, acting on paired donors, with incorporation or reduction of molecular oxygen, NAD(P)H as one donor, and incorporation of one atom of oxygen"/>
    <property type="evidence" value="ECO:0007669"/>
    <property type="project" value="UniProtKB-ARBA"/>
</dbReference>
<keyword evidence="6" id="KW-1185">Reference proteome</keyword>
<dbReference type="Gene3D" id="3.50.50.60">
    <property type="entry name" value="FAD/NAD(P)-binding domain"/>
    <property type="match status" value="1"/>
</dbReference>
<comment type="cofactor">
    <cofactor evidence="1">
        <name>FAD</name>
        <dbReference type="ChEBI" id="CHEBI:57692"/>
    </cofactor>
</comment>
<evidence type="ECO:0000259" key="4">
    <source>
        <dbReference type="Pfam" id="PF01494"/>
    </source>
</evidence>
<keyword evidence="3" id="KW-0274">FAD</keyword>
<dbReference type="GO" id="GO:0071949">
    <property type="term" value="F:FAD binding"/>
    <property type="evidence" value="ECO:0007669"/>
    <property type="project" value="InterPro"/>
</dbReference>
<dbReference type="Proteomes" id="UP000276770">
    <property type="component" value="Unassembled WGS sequence"/>
</dbReference>
<reference evidence="5 6" key="1">
    <citation type="submission" date="2018-10" db="EMBL/GenBank/DDBJ databases">
        <title>Falsibacillus sp. genome draft.</title>
        <authorList>
            <person name="Shi S."/>
        </authorList>
    </citation>
    <scope>NUCLEOTIDE SEQUENCE [LARGE SCALE GENOMIC DNA]</scope>
    <source>
        <strain evidence="5 6">GY 10110</strain>
    </source>
</reference>
<dbReference type="PANTHER" id="PTHR43004:SF19">
    <property type="entry name" value="BINDING MONOOXYGENASE, PUTATIVE (JCVI)-RELATED"/>
    <property type="match status" value="1"/>
</dbReference>
<evidence type="ECO:0000256" key="2">
    <source>
        <dbReference type="ARBA" id="ARBA00022630"/>
    </source>
</evidence>
<dbReference type="SUPFAM" id="SSF51905">
    <property type="entry name" value="FAD/NAD(P)-binding domain"/>
    <property type="match status" value="1"/>
</dbReference>
<sequence>MGIVRKKRKKWGVGLAQKDVLIIGAGPVGLTMANQLARYGVDFEIIDQKAGCSLYSKALGVHARTLEMFDMMGMVDKFLDRGLKGTGLEINFSDGLRLEVDVSHIDGQTSYPYLLILPQSETEKILEENLKEKFKHQVKWSHELMEIRQTSDGVEAVVNDSDGTENVLTAKYLIACDGAHSRVRHLLNTPFEGSTESVQVMLGDVKIDPPLESKNFSVFASPKGVIALAPFKEDYTRVIAIDFAKQDRGKDVKVSMDDLQDSIANIRSEEIKISDPFWLSQFTASHRQVPQYRYQNIFYAGDAAHIHNPLGGQGMNLGIQDAVNLSWKLAMALKRNVLSGLLDTYYEERHPIAASVLRRTDFLLKMMTLKNKRLFRLRNFVAGKVTSIGKVQEKLAENVSQLVHNYKDNKQSLEVNKASDRANGLKSGARVADASFQTSGVPVNRMYRVLRDGKFVLLVRSKPGSIEADVVGLLDYQRKFEERFGEFVRPFIVTSNQLPLEQIPVGVEWIADDKGELADEYGLREGSLLLVRPDGYASFSCPEIDFVKLEELVLKYLCV</sequence>
<accession>A0A3L7K2H5</accession>
<dbReference type="InterPro" id="IPR002938">
    <property type="entry name" value="FAD-bd"/>
</dbReference>
<dbReference type="InterPro" id="IPR036188">
    <property type="entry name" value="FAD/NAD-bd_sf"/>
</dbReference>
<dbReference type="InterPro" id="IPR050641">
    <property type="entry name" value="RIFMO-like"/>
</dbReference>
<gene>
    <name evidence="5" type="ORF">D9X91_12990</name>
</gene>
<dbReference type="Pfam" id="PF01494">
    <property type="entry name" value="FAD_binding_3"/>
    <property type="match status" value="1"/>
</dbReference>
<comment type="caution">
    <text evidence="5">The sequence shown here is derived from an EMBL/GenBank/DDBJ whole genome shotgun (WGS) entry which is preliminary data.</text>
</comment>
<dbReference type="EMBL" id="RCVZ01000008">
    <property type="protein sequence ID" value="RLQ94892.1"/>
    <property type="molecule type" value="Genomic_DNA"/>
</dbReference>
<dbReference type="Gene3D" id="3.30.70.2450">
    <property type="match status" value="1"/>
</dbReference>
<feature type="domain" description="FAD-binding" evidence="4">
    <location>
        <begin position="19"/>
        <end position="360"/>
    </location>
</feature>
<proteinExistence type="predicted"/>